<protein>
    <submittedName>
        <fullName evidence="2">Ubiquinone/menaquinone biosynthesis C-methylase UbiE</fullName>
    </submittedName>
</protein>
<reference evidence="2 3" key="1">
    <citation type="submission" date="2018-03" db="EMBL/GenBank/DDBJ databases">
        <title>Genomic Encyclopedia of Archaeal and Bacterial Type Strains, Phase II (KMG-II): from individual species to whole genera.</title>
        <authorList>
            <person name="Goeker M."/>
        </authorList>
    </citation>
    <scope>NUCLEOTIDE SEQUENCE [LARGE SCALE GENOMIC DNA]</scope>
    <source>
        <strain evidence="2 3">DSM 100065</strain>
    </source>
</reference>
<organism evidence="2 3">
    <name type="scientific">Antricoccus suffuscus</name>
    <dbReference type="NCBI Taxonomy" id="1629062"/>
    <lineage>
        <taxon>Bacteria</taxon>
        <taxon>Bacillati</taxon>
        <taxon>Actinomycetota</taxon>
        <taxon>Actinomycetes</taxon>
        <taxon>Geodermatophilales</taxon>
        <taxon>Antricoccaceae</taxon>
        <taxon>Antricoccus</taxon>
    </lineage>
</organism>
<evidence type="ECO:0000313" key="3">
    <source>
        <dbReference type="Proteomes" id="UP000237752"/>
    </source>
</evidence>
<dbReference type="InterPro" id="IPR029063">
    <property type="entry name" value="SAM-dependent_MTases_sf"/>
</dbReference>
<dbReference type="InterPro" id="IPR025714">
    <property type="entry name" value="Methyltranfer_dom"/>
</dbReference>
<gene>
    <name evidence="2" type="ORF">CLV47_1342</name>
</gene>
<sequence length="272" mass="29968">MSAESDRYTHGHHESVLRSHTWRTADNSAAYLLPHLRPAMRLLDVGCGPATITIDFARILSSGSVVGLEPIEQPLETARKNAADAGVGNIEFVIGDVYGLEYADDSFDVVHAHQVLQHLTDPVAAIKEMARVCKPDGYLAFRDADYAAMSWFPQVARLDEWQELYQTVTRSNRAEPNAGRHLKKWSQDAGLVDMTLTASVWSYATAEEVAWWSSLWADRTISSNFGVQAVADGHVTAEEAADISAGWREWGEDPAAVFFIPNAEVLARPSKA</sequence>
<keyword evidence="3" id="KW-1185">Reference proteome</keyword>
<proteinExistence type="predicted"/>
<accession>A0A2T0YYT3</accession>
<dbReference type="PANTHER" id="PTHR43591:SF24">
    <property type="entry name" value="2-METHOXY-6-POLYPRENYL-1,4-BENZOQUINOL METHYLASE, MITOCHONDRIAL"/>
    <property type="match status" value="1"/>
</dbReference>
<keyword evidence="2" id="KW-0830">Ubiquinone</keyword>
<dbReference type="Proteomes" id="UP000237752">
    <property type="component" value="Unassembled WGS sequence"/>
</dbReference>
<dbReference type="GO" id="GO:0008168">
    <property type="term" value="F:methyltransferase activity"/>
    <property type="evidence" value="ECO:0007669"/>
    <property type="project" value="UniProtKB-KW"/>
</dbReference>
<dbReference type="PANTHER" id="PTHR43591">
    <property type="entry name" value="METHYLTRANSFERASE"/>
    <property type="match status" value="1"/>
</dbReference>
<evidence type="ECO:0000313" key="2">
    <source>
        <dbReference type="EMBL" id="PRZ29262.1"/>
    </source>
</evidence>
<dbReference type="Pfam" id="PF13847">
    <property type="entry name" value="Methyltransf_31"/>
    <property type="match status" value="1"/>
</dbReference>
<dbReference type="CDD" id="cd02440">
    <property type="entry name" value="AdoMet_MTases"/>
    <property type="match status" value="1"/>
</dbReference>
<comment type="caution">
    <text evidence="2">The sequence shown here is derived from an EMBL/GenBank/DDBJ whole genome shotgun (WGS) entry which is preliminary data.</text>
</comment>
<dbReference type="Gene3D" id="3.40.50.150">
    <property type="entry name" value="Vaccinia Virus protein VP39"/>
    <property type="match status" value="1"/>
</dbReference>
<dbReference type="OrthoDB" id="9795634at2"/>
<dbReference type="RefSeq" id="WP_106351169.1">
    <property type="nucleotide sequence ID" value="NZ_PVUE01000034.1"/>
</dbReference>
<keyword evidence="2" id="KW-0489">Methyltransferase</keyword>
<dbReference type="EMBL" id="PVUE01000034">
    <property type="protein sequence ID" value="PRZ29262.1"/>
    <property type="molecule type" value="Genomic_DNA"/>
</dbReference>
<feature type="domain" description="Methyltransferase" evidence="1">
    <location>
        <begin position="38"/>
        <end position="178"/>
    </location>
</feature>
<dbReference type="AlphaFoldDB" id="A0A2T0YYT3"/>
<name>A0A2T0YYT3_9ACTN</name>
<keyword evidence="2" id="KW-0808">Transferase</keyword>
<dbReference type="SUPFAM" id="SSF53335">
    <property type="entry name" value="S-adenosyl-L-methionine-dependent methyltransferases"/>
    <property type="match status" value="1"/>
</dbReference>
<evidence type="ECO:0000259" key="1">
    <source>
        <dbReference type="Pfam" id="PF13847"/>
    </source>
</evidence>
<dbReference type="GO" id="GO:0032259">
    <property type="term" value="P:methylation"/>
    <property type="evidence" value="ECO:0007669"/>
    <property type="project" value="UniProtKB-KW"/>
</dbReference>